<dbReference type="InterPro" id="IPR000210">
    <property type="entry name" value="BTB/POZ_dom"/>
</dbReference>
<dbReference type="EMBL" id="JAOPGA020001373">
    <property type="protein sequence ID" value="KAL0487799.1"/>
    <property type="molecule type" value="Genomic_DNA"/>
</dbReference>
<dbReference type="InterPro" id="IPR003131">
    <property type="entry name" value="T1-type_BTB"/>
</dbReference>
<name>A0AAW2ZGK0_9EUKA</name>
<dbReference type="SUPFAM" id="SSF54695">
    <property type="entry name" value="POZ domain"/>
    <property type="match status" value="2"/>
</dbReference>
<dbReference type="Pfam" id="PF02214">
    <property type="entry name" value="BTB_2"/>
    <property type="match status" value="2"/>
</dbReference>
<dbReference type="CDD" id="cd18316">
    <property type="entry name" value="BTB_POZ_KCTD-like"/>
    <property type="match status" value="1"/>
</dbReference>
<evidence type="ECO:0000256" key="1">
    <source>
        <dbReference type="SAM" id="Coils"/>
    </source>
</evidence>
<reference evidence="3 4" key="1">
    <citation type="submission" date="2024-03" db="EMBL/GenBank/DDBJ databases">
        <title>The Acrasis kona genome and developmental transcriptomes reveal deep origins of eukaryotic multicellular pathways.</title>
        <authorList>
            <person name="Sheikh S."/>
            <person name="Fu C.-J."/>
            <person name="Brown M.W."/>
            <person name="Baldauf S.L."/>
        </authorList>
    </citation>
    <scope>NUCLEOTIDE SEQUENCE [LARGE SCALE GENOMIC DNA]</scope>
    <source>
        <strain evidence="3 4">ATCC MYA-3509</strain>
    </source>
</reference>
<evidence type="ECO:0000313" key="3">
    <source>
        <dbReference type="EMBL" id="KAL0487799.1"/>
    </source>
</evidence>
<keyword evidence="1" id="KW-0175">Coiled coil</keyword>
<organism evidence="3 4">
    <name type="scientific">Acrasis kona</name>
    <dbReference type="NCBI Taxonomy" id="1008807"/>
    <lineage>
        <taxon>Eukaryota</taxon>
        <taxon>Discoba</taxon>
        <taxon>Heterolobosea</taxon>
        <taxon>Tetramitia</taxon>
        <taxon>Eutetramitia</taxon>
        <taxon>Acrasidae</taxon>
        <taxon>Acrasis</taxon>
    </lineage>
</organism>
<dbReference type="Proteomes" id="UP001431209">
    <property type="component" value="Unassembled WGS sequence"/>
</dbReference>
<feature type="coiled-coil region" evidence="1">
    <location>
        <begin position="209"/>
        <end position="243"/>
    </location>
</feature>
<gene>
    <name evidence="3" type="ORF">AKO1_008670</name>
</gene>
<protein>
    <recommendedName>
        <fullName evidence="2">BTB domain-containing protein</fullName>
    </recommendedName>
</protein>
<dbReference type="PANTHER" id="PTHR11145:SF8">
    <property type="entry name" value="RE57120P"/>
    <property type="match status" value="1"/>
</dbReference>
<dbReference type="SMART" id="SM00225">
    <property type="entry name" value="BTB"/>
    <property type="match status" value="2"/>
</dbReference>
<proteinExistence type="predicted"/>
<dbReference type="PROSITE" id="PS50097">
    <property type="entry name" value="BTB"/>
    <property type="match status" value="1"/>
</dbReference>
<evidence type="ECO:0000313" key="4">
    <source>
        <dbReference type="Proteomes" id="UP001431209"/>
    </source>
</evidence>
<dbReference type="InterPro" id="IPR045068">
    <property type="entry name" value="BACURD1-3"/>
</dbReference>
<evidence type="ECO:0000259" key="2">
    <source>
        <dbReference type="PROSITE" id="PS50097"/>
    </source>
</evidence>
<dbReference type="PANTHER" id="PTHR11145">
    <property type="entry name" value="BTB/POZ DOMAIN-CONTAINING ADAPTER FOR CUL3-MEDIATED RHOA DEGRADATION PROTEIN FAMILY MEMBER"/>
    <property type="match status" value="1"/>
</dbReference>
<dbReference type="AlphaFoldDB" id="A0AAW2ZGK0"/>
<accession>A0AAW2ZGK0</accession>
<dbReference type="GO" id="GO:0051260">
    <property type="term" value="P:protein homooligomerization"/>
    <property type="evidence" value="ECO:0007669"/>
    <property type="project" value="InterPro"/>
</dbReference>
<dbReference type="InterPro" id="IPR011333">
    <property type="entry name" value="SKP1/BTB/POZ_sf"/>
</dbReference>
<keyword evidence="4" id="KW-1185">Reference proteome</keyword>
<sequence length="669" mass="77908">MSATISDRLRLEDIRREKLEKIHEERTKLDEIQRVYDWLCDRDKMDFEQNSEPNDEIIQMQEKQNRVLINVSGTIFETTRNTLLGNQSIFTIMLTTSLSVDKDGSGAITVDRDPKWFHIILDYLRTNKPSCCGVPYFNIQHMNDLLSESDFYGTTLLSAHLRSRIKLADPKQINSDDVKEPKPSFDQEAIHEEFLQKLSRLNMEHQQDLLFFDELIDDLQKKRIELEEKKQQLEQDGKTIKLNVGGVRCQVNTSDVLRQGDSLLTSLIKLINNPQDEIFIDRDPYTFSLIKVFLECGKVDHFPYQQKNKMDQLKNDAKFYRISSLEEQFDPLRYPIEEIGKENIEMKLTEDMYRSIFAKDRNNPVLKDPYLNLLPVFDVYESFKVKTQPPINIPLLFNLEDGTMFRGVMEPSCWELEGVNNMKTNLGTPPRPEPVDDYETFLTQFEAFTSGLFKNVQWDNLIVAGGAVQAALTKIDPHSRALRDEIDHGRELETMSELLGIESDQDDQEYEGIFDDDQHQDETNALQINRIQSLTNLIEKERLQFVPHLRKQRSHTNKLITFYSQSCFNGCDVDLFLYAANPEQAELKIKHLYDTFKTNLKRENQEGYYDHPSLIKPYLSNSPNEEFSPDDILNGAIRKHDHFSLSISHPMHSDHLENVHVARRITDGI</sequence>
<comment type="caution">
    <text evidence="3">The sequence shown here is derived from an EMBL/GenBank/DDBJ whole genome shotgun (WGS) entry which is preliminary data.</text>
</comment>
<feature type="domain" description="BTB" evidence="2">
    <location>
        <begin position="65"/>
        <end position="128"/>
    </location>
</feature>
<dbReference type="Gene3D" id="3.30.710.10">
    <property type="entry name" value="Potassium Channel Kv1.1, Chain A"/>
    <property type="match status" value="2"/>
</dbReference>